<evidence type="ECO:0000313" key="10">
    <source>
        <dbReference type="EMBL" id="KEA64322.1"/>
    </source>
</evidence>
<keyword evidence="5" id="KW-0964">Secreted</keyword>
<dbReference type="Pfam" id="PF06429">
    <property type="entry name" value="Flg_bbr_C"/>
    <property type="match status" value="1"/>
</dbReference>
<keyword evidence="6" id="KW-0975">Bacterial flagellum</keyword>
<dbReference type="EMBL" id="JMQN01000018">
    <property type="protein sequence ID" value="KEA64322.1"/>
    <property type="molecule type" value="Genomic_DNA"/>
</dbReference>
<comment type="caution">
    <text evidence="10">The sequence shown here is derived from an EMBL/GenBank/DDBJ whole genome shotgun (WGS) entry which is preliminary data.</text>
</comment>
<dbReference type="Proteomes" id="UP000028252">
    <property type="component" value="Unassembled WGS sequence"/>
</dbReference>
<dbReference type="GO" id="GO:0044780">
    <property type="term" value="P:bacterial-type flagellum assembly"/>
    <property type="evidence" value="ECO:0007669"/>
    <property type="project" value="InterPro"/>
</dbReference>
<dbReference type="Pfam" id="PF00460">
    <property type="entry name" value="Flg_bb_rod"/>
    <property type="match status" value="1"/>
</dbReference>
<dbReference type="GO" id="GO:0009424">
    <property type="term" value="C:bacterial-type flagellum hook"/>
    <property type="evidence" value="ECO:0007669"/>
    <property type="project" value="InterPro"/>
</dbReference>
<keyword evidence="10" id="KW-0969">Cilium</keyword>
<comment type="subcellular location">
    <subcellularLocation>
        <location evidence="1">Bacterial flagellum</location>
    </subcellularLocation>
    <subcellularLocation>
        <location evidence="2">Secreted</location>
    </subcellularLocation>
</comment>
<evidence type="ECO:0000259" key="9">
    <source>
        <dbReference type="Pfam" id="PF22638"/>
    </source>
</evidence>
<feature type="domain" description="Flagellar basal-body/hook protein C-terminal" evidence="8">
    <location>
        <begin position="630"/>
        <end position="669"/>
    </location>
</feature>
<dbReference type="NCBIfam" id="TIGR02492">
    <property type="entry name" value="flgK_ends"/>
    <property type="match status" value="1"/>
</dbReference>
<dbReference type="OrthoDB" id="9802553at2"/>
<dbReference type="SUPFAM" id="SSF64518">
    <property type="entry name" value="Phase 1 flagellin"/>
    <property type="match status" value="1"/>
</dbReference>
<evidence type="ECO:0000256" key="2">
    <source>
        <dbReference type="ARBA" id="ARBA00004613"/>
    </source>
</evidence>
<dbReference type="InterPro" id="IPR002371">
    <property type="entry name" value="FlgK"/>
</dbReference>
<feature type="domain" description="Flagellar hook-associated protein FlgK helical" evidence="9">
    <location>
        <begin position="87"/>
        <end position="318"/>
    </location>
</feature>
<dbReference type="eggNOG" id="COG1256">
    <property type="taxonomic scope" value="Bacteria"/>
</dbReference>
<dbReference type="Pfam" id="PF22638">
    <property type="entry name" value="FlgK_D1"/>
    <property type="match status" value="1"/>
</dbReference>
<gene>
    <name evidence="10" type="ORF">ADIMK_1568</name>
</gene>
<evidence type="ECO:0000256" key="1">
    <source>
        <dbReference type="ARBA" id="ARBA00004365"/>
    </source>
</evidence>
<accession>A0A081G0L7</accession>
<dbReference type="InterPro" id="IPR010930">
    <property type="entry name" value="Flg_bb/hook_C_dom"/>
</dbReference>
<evidence type="ECO:0000256" key="5">
    <source>
        <dbReference type="ARBA" id="ARBA00022525"/>
    </source>
</evidence>
<dbReference type="RefSeq" id="WP_036185917.1">
    <property type="nucleotide sequence ID" value="NZ_JMQN01000018.1"/>
</dbReference>
<name>A0A081G0L7_9GAMM</name>
<keyword evidence="10" id="KW-0282">Flagellum</keyword>
<dbReference type="PANTHER" id="PTHR30033">
    <property type="entry name" value="FLAGELLAR HOOK-ASSOCIATED PROTEIN 1"/>
    <property type="match status" value="1"/>
</dbReference>
<evidence type="ECO:0000256" key="4">
    <source>
        <dbReference type="ARBA" id="ARBA00016244"/>
    </source>
</evidence>
<dbReference type="GO" id="GO:0005198">
    <property type="term" value="F:structural molecule activity"/>
    <property type="evidence" value="ECO:0007669"/>
    <property type="project" value="InterPro"/>
</dbReference>
<evidence type="ECO:0000256" key="6">
    <source>
        <dbReference type="ARBA" id="ARBA00023143"/>
    </source>
</evidence>
<dbReference type="AlphaFoldDB" id="A0A081G0L7"/>
<keyword evidence="11" id="KW-1185">Reference proteome</keyword>
<organism evidence="10 11">
    <name type="scientific">Marinobacterium lacunae</name>
    <dbReference type="NCBI Taxonomy" id="1232683"/>
    <lineage>
        <taxon>Bacteria</taxon>
        <taxon>Pseudomonadati</taxon>
        <taxon>Pseudomonadota</taxon>
        <taxon>Gammaproteobacteria</taxon>
        <taxon>Oceanospirillales</taxon>
        <taxon>Oceanospirillaceae</taxon>
        <taxon>Marinobacterium</taxon>
    </lineage>
</organism>
<proteinExistence type="inferred from homology"/>
<evidence type="ECO:0000313" key="11">
    <source>
        <dbReference type="Proteomes" id="UP000028252"/>
    </source>
</evidence>
<dbReference type="PANTHER" id="PTHR30033:SF1">
    <property type="entry name" value="FLAGELLAR HOOK-ASSOCIATED PROTEIN 1"/>
    <property type="match status" value="1"/>
</dbReference>
<dbReference type="InterPro" id="IPR053927">
    <property type="entry name" value="FlgK_helical"/>
</dbReference>
<keyword evidence="10" id="KW-0966">Cell projection</keyword>
<dbReference type="STRING" id="1232683.ADIMK_1568"/>
<dbReference type="GO" id="GO:0005576">
    <property type="term" value="C:extracellular region"/>
    <property type="evidence" value="ECO:0007669"/>
    <property type="project" value="UniProtKB-SubCell"/>
</dbReference>
<evidence type="ECO:0000256" key="3">
    <source>
        <dbReference type="ARBA" id="ARBA00009677"/>
    </source>
</evidence>
<evidence type="ECO:0000259" key="7">
    <source>
        <dbReference type="Pfam" id="PF00460"/>
    </source>
</evidence>
<dbReference type="PATRIC" id="fig|1232683.4.peg.1548"/>
<dbReference type="InterPro" id="IPR001444">
    <property type="entry name" value="Flag_bb_rod_N"/>
</dbReference>
<protein>
    <recommendedName>
        <fullName evidence="4">Flagellar hook-associated protein 1</fullName>
    </recommendedName>
</protein>
<feature type="domain" description="Flagellar basal body rod protein N-terminal" evidence="7">
    <location>
        <begin position="7"/>
        <end position="37"/>
    </location>
</feature>
<evidence type="ECO:0000259" key="8">
    <source>
        <dbReference type="Pfam" id="PF06429"/>
    </source>
</evidence>
<sequence>MSTSNLLNIGSQALTANTIALNVVGQNIANVDTDGYTRQDVTMVSREGVNGVLITDINRIADEFLQKQIYSQTSSYYGLSAYEELASQLDNLLASDSTSISSALDDYFAALQTALDDPSSLSNRELLLSETQALVNTFTTLDTQLASQNDAVNTELSEGVAAVNSLSSNLAAVNDSIRLAQAAGSVSNELLDQRDQILEQLAGYINFTTDLQSDGQANVFVGQGEPLVIGQTAYKLSAETNPDDATELNIYLNIGGQKSDLTTFVSGGVLGGVVDYRETVLNQTRDELGLLSLSFADSMNQLQSLGLDLDGEFGGLMFTDINSSSAVSNRLTSNSENSTRILDNSVYLMDMSAVQGTEYTLEYDSRTQVTLERADGESWTYKEANSQASASDVDEDGEFYFNSADGVLVVRQDGMRIEIEISTTQSPVGDRFTIQPTRYGVDNMDLLITDGSKLAFAEPISVSASANNQSDATLDISVESDEFRSAISALTGTAEDAVLPLTVSFTDDGSGNLLYTIEDASGVAIKSDELYVAGDPLLGSADGLDLVIEADGSPEAGDSFTLSFNSSGVSDNRNALSMAELQYSKLVDGASYQDYYAVMVQSVGSLTAIAQTNSDAAKSLLDANINQRSSVSGVSLDEEAANLVKFQQAYSAASQLISTWQEMFDTLLSSVRT</sequence>
<dbReference type="PRINTS" id="PR01005">
    <property type="entry name" value="FLGHOOKAP1"/>
</dbReference>
<reference evidence="10 11" key="1">
    <citation type="submission" date="2014-04" db="EMBL/GenBank/DDBJ databases">
        <title>Marinobacterium kochiensis sp. nov., isolated from sediment sample collected from Kochi backwaters in Kerala, India.</title>
        <authorList>
            <person name="Singh A."/>
            <person name="Pinnaka A.K."/>
        </authorList>
    </citation>
    <scope>NUCLEOTIDE SEQUENCE [LARGE SCALE GENOMIC DNA]</scope>
    <source>
        <strain evidence="10 11">AK27</strain>
    </source>
</reference>
<comment type="similarity">
    <text evidence="3">Belongs to the flagella basal body rod proteins family.</text>
</comment>